<comment type="caution">
    <text evidence="1">The sequence shown here is derived from an EMBL/GenBank/DDBJ whole genome shotgun (WGS) entry which is preliminary data.</text>
</comment>
<evidence type="ECO:0000313" key="1">
    <source>
        <dbReference type="EMBL" id="PNE37458.1"/>
    </source>
</evidence>
<dbReference type="Proteomes" id="UP000236047">
    <property type="component" value="Unassembled WGS sequence"/>
</dbReference>
<reference evidence="2" key="1">
    <citation type="submission" date="2015-09" db="EMBL/GenBank/DDBJ databases">
        <authorList>
            <person name="Graham D.E."/>
            <person name="Mahan K.M."/>
            <person name="Klingeman D.M."/>
            <person name="Fida T."/>
            <person name="Giannone R.J."/>
            <person name="Hettich R.L."/>
            <person name="Parry R.J."/>
            <person name="Spain J.C."/>
        </authorList>
    </citation>
    <scope>NUCLEOTIDE SEQUENCE [LARGE SCALE GENOMIC DNA]</scope>
    <source>
        <strain evidence="2">JCM 4701</strain>
    </source>
</reference>
<sequence>MEIRCARCGDTDGPFTSDGPDALCEACAGPVPFGRRLLAALTHSGPGYDLPAASETELRSTLAALAERWEQMAKAAPDLGDELFIDEPTPTRLQQVERARAYRKAAADLGEVLRAGRIHMTLMDDVELGQHGSASTAAL</sequence>
<accession>A0A2N8P8V0</accession>
<name>A0A2N8P8V0_STRNR</name>
<evidence type="ECO:0000313" key="2">
    <source>
        <dbReference type="Proteomes" id="UP000236047"/>
    </source>
</evidence>
<keyword evidence="2" id="KW-1185">Reference proteome</keyword>
<dbReference type="AlphaFoldDB" id="A0A2N8P8V0"/>
<proteinExistence type="predicted"/>
<dbReference type="EMBL" id="LJSN01000003">
    <property type="protein sequence ID" value="PNE37458.1"/>
    <property type="molecule type" value="Genomic_DNA"/>
</dbReference>
<organism evidence="1 2">
    <name type="scientific">Streptomyces noursei</name>
    <name type="common">Streptomyces albulus</name>
    <dbReference type="NCBI Taxonomy" id="1971"/>
    <lineage>
        <taxon>Bacteria</taxon>
        <taxon>Bacillati</taxon>
        <taxon>Actinomycetota</taxon>
        <taxon>Actinomycetes</taxon>
        <taxon>Kitasatosporales</taxon>
        <taxon>Streptomycetaceae</taxon>
        <taxon>Streptomyces</taxon>
    </lineage>
</organism>
<gene>
    <name evidence="1" type="ORF">AOB60_24440</name>
</gene>
<protein>
    <submittedName>
        <fullName evidence="1">Uncharacterized protein</fullName>
    </submittedName>
</protein>